<keyword evidence="2" id="KW-1185">Reference proteome</keyword>
<dbReference type="Proteomes" id="UP000832034">
    <property type="component" value="Chromosome"/>
</dbReference>
<sequence>MQTILLDFDGTCVAHQYPRVGHDIGAQQVLRDVVANGHQLILFTMRSPMNYLDDALAWFAQNGIVLYGIQTHPEQSAWTASPKAYGNIIIDDTMLGAKLIDGLYLDWQWVAQILCQRGVITQTQLGAYSFEC</sequence>
<accession>A0ABY4EBV2</accession>
<reference evidence="1" key="2">
    <citation type="journal article" date="2022" name="Res Sq">
        <title>Evolution of multicellular longitudinally dividing oral cavity symbionts (Neisseriaceae).</title>
        <authorList>
            <person name="Nyongesa S."/>
            <person name="Weber P."/>
            <person name="Bernet E."/>
            <person name="Pullido F."/>
            <person name="Nieckarz M."/>
            <person name="Delaby M."/>
            <person name="Nieves C."/>
            <person name="Viehboeck T."/>
            <person name="Krause N."/>
            <person name="Rivera-Millot A."/>
            <person name="Nakamura A."/>
            <person name="Vischer N."/>
            <person name="VanNieuwenhze M."/>
            <person name="Brun Y."/>
            <person name="Cava F."/>
            <person name="Bulgheresi S."/>
            <person name="Veyrier F."/>
        </authorList>
    </citation>
    <scope>NUCLEOTIDE SEQUENCE</scope>
    <source>
        <strain evidence="1">SAG 1488-6</strain>
    </source>
</reference>
<proteinExistence type="predicted"/>
<dbReference type="InterPro" id="IPR023214">
    <property type="entry name" value="HAD_sf"/>
</dbReference>
<dbReference type="RefSeq" id="WP_019958163.1">
    <property type="nucleotide sequence ID" value="NZ_CP091512.1"/>
</dbReference>
<evidence type="ECO:0008006" key="3">
    <source>
        <dbReference type="Google" id="ProtNLM"/>
    </source>
</evidence>
<reference evidence="1" key="1">
    <citation type="submission" date="2021-12" db="EMBL/GenBank/DDBJ databases">
        <authorList>
            <person name="Veyrier F.J."/>
        </authorList>
    </citation>
    <scope>NUCLEOTIDE SEQUENCE</scope>
    <source>
        <strain evidence="1">SAG 1488-6</strain>
    </source>
</reference>
<gene>
    <name evidence="1" type="ORF">LVJ81_02490</name>
</gene>
<organism evidence="1 2">
    <name type="scientific">Vitreoscilla stercoraria</name>
    <dbReference type="NCBI Taxonomy" id="61"/>
    <lineage>
        <taxon>Bacteria</taxon>
        <taxon>Pseudomonadati</taxon>
        <taxon>Pseudomonadota</taxon>
        <taxon>Betaproteobacteria</taxon>
        <taxon>Neisseriales</taxon>
        <taxon>Neisseriaceae</taxon>
        <taxon>Vitreoscilla</taxon>
    </lineage>
</organism>
<protein>
    <recommendedName>
        <fullName evidence="3">Hydrolase</fullName>
    </recommendedName>
</protein>
<evidence type="ECO:0000313" key="2">
    <source>
        <dbReference type="Proteomes" id="UP000832034"/>
    </source>
</evidence>
<dbReference type="EMBL" id="CP091512">
    <property type="protein sequence ID" value="UOO92927.1"/>
    <property type="molecule type" value="Genomic_DNA"/>
</dbReference>
<name>A0ABY4EBV2_VITST</name>
<evidence type="ECO:0000313" key="1">
    <source>
        <dbReference type="EMBL" id="UOO92927.1"/>
    </source>
</evidence>
<dbReference type="Gene3D" id="3.40.50.1000">
    <property type="entry name" value="HAD superfamily/HAD-like"/>
    <property type="match status" value="1"/>
</dbReference>
<dbReference type="InterPro" id="IPR036412">
    <property type="entry name" value="HAD-like_sf"/>
</dbReference>
<dbReference type="SUPFAM" id="SSF56784">
    <property type="entry name" value="HAD-like"/>
    <property type="match status" value="1"/>
</dbReference>